<evidence type="ECO:0000256" key="1">
    <source>
        <dbReference type="ARBA" id="ARBA00004571"/>
    </source>
</evidence>
<evidence type="ECO:0000259" key="9">
    <source>
        <dbReference type="SMART" id="SM00965"/>
    </source>
</evidence>
<feature type="chain" id="PRO_5046581134" evidence="8">
    <location>
        <begin position="21"/>
        <end position="1136"/>
    </location>
</feature>
<keyword evidence="2 7" id="KW-0813">Transport</keyword>
<evidence type="ECO:0000256" key="4">
    <source>
        <dbReference type="ARBA" id="ARBA00022692"/>
    </source>
</evidence>
<dbReference type="Gene3D" id="2.40.170.20">
    <property type="entry name" value="TonB-dependent receptor, beta-barrel domain"/>
    <property type="match status" value="1"/>
</dbReference>
<dbReference type="InterPro" id="IPR039426">
    <property type="entry name" value="TonB-dep_rcpt-like"/>
</dbReference>
<dbReference type="InterPro" id="IPR037066">
    <property type="entry name" value="Plug_dom_sf"/>
</dbReference>
<accession>A0ABR8Y9D6</accession>
<dbReference type="Pfam" id="PF07715">
    <property type="entry name" value="Plug"/>
    <property type="match status" value="1"/>
</dbReference>
<dbReference type="InterPro" id="IPR012910">
    <property type="entry name" value="Plug_dom"/>
</dbReference>
<gene>
    <name evidence="10" type="ORF">H9625_10310</name>
</gene>
<name>A0ABR8Y9D6_9BACT</name>
<dbReference type="InterPro" id="IPR036942">
    <property type="entry name" value="Beta-barrel_TonB_sf"/>
</dbReference>
<feature type="domain" description="Secretin/TonB short N-terminal" evidence="9">
    <location>
        <begin position="45"/>
        <end position="96"/>
    </location>
</feature>
<evidence type="ECO:0000256" key="5">
    <source>
        <dbReference type="ARBA" id="ARBA00023136"/>
    </source>
</evidence>
<keyword evidence="4 7" id="KW-0812">Transmembrane</keyword>
<dbReference type="NCBIfam" id="TIGR04056">
    <property type="entry name" value="OMP_RagA_SusC"/>
    <property type="match status" value="1"/>
</dbReference>
<keyword evidence="10" id="KW-0675">Receptor</keyword>
<dbReference type="SMART" id="SM00965">
    <property type="entry name" value="STN"/>
    <property type="match status" value="1"/>
</dbReference>
<dbReference type="InterPro" id="IPR023996">
    <property type="entry name" value="TonB-dep_OMP_SusC/RagA"/>
</dbReference>
<dbReference type="Gene3D" id="3.55.50.30">
    <property type="match status" value="1"/>
</dbReference>
<sequence>MKRKKILVMALLACSTFAFGQKVTLHHQDQPLKVILEDVTRQTGFSLAYSSQFVNLNTTANVTADQKELDPVLAQLFSGTNIGYRIEGKEIYLFKKEQQPAGVSKQGKQQPRTISGTVKDKNGETIIGANVLIKGSANGAITDIDGRFVINGVSGNDVLQVSYIGFNTQEVAVGGQNAFDIILEEDAQTLSEVVVIGYGTQSKAKVTGAISKLEGSKLVGDLAVSSFDQALASKLPGVNISQSTGAPGAGVSIKIRGTSSINYGGHPLIVVDGLPLSNSVFDETLQGQSTISGFQSSYTINPMSSINPSDIESIDVLKDAASTAIYGSRGSNGVIMITTKKGKAGKPVVNFNAYAGAQMLSKKVDVMDAYELANYTKLSRDLAWEAVGGNVNDPLSVRTGANYVYPDYMIPYIEGKQGLTNTDWQDEIYRTAAQQNYDISVGGGNEDFRYYISGNYMNQQGILINSGMKRYAVRANLDANITKKLRFGLRMNASQTDNDLVQSEGAWGHEGIVITALMYHPNLPAYNSDGSIATDLMLNEKEKGVNIANLQNPIALATMQTNKLKNRSFIGNADLEYTLIDGLKIKTAIGIESIGLHRNFYRPKNLSHPNEFAPTKNYNYGLDSRASIFNWISETSITYDHNWGFHTLNLLGNFSAQKETTSYSLLEGLNFPNDNVETINAAATSSGSSFSQEAAMASFLARAMYSYGSKYMLSASLRYDGSSRFAENSRWGWFPSISAGWNIAQENFYPENAVVNSLKLRASYGITGNAEIPYYGGVAVLAPHNYLFNNEISLGFSPENAPNKDLSWESTGTVNVGVDASFWDGKLQISFDAYQSTTRDLLLNVTVPASSGLTSALQNVGKVRNQGLEMLISTYHEFNKDWRLDASLSLSTNRNEVLSLGPGQEQILYSSGLSDPSFIVKVGEPIGSFYGYKVLGIFQSQEQFDSTPHLENANQGVGDFIYADTNNDGKVNEDDRVILGNANPDFTWGLNGTVSWKNLDFGFGLEGKHGQQVFNATHRYLAEAWGNNLSVYLDDNAPRPVWAYGTKSHTRPSSWHVENASFVRIRNLTLGYTFHNLAFLQKLRIYVSATNPFTFTDYSGYNPEVSNGGTNAITAGEDFGNYPVSKSFVGGINVTF</sequence>
<dbReference type="SUPFAM" id="SSF49464">
    <property type="entry name" value="Carboxypeptidase regulatory domain-like"/>
    <property type="match status" value="1"/>
</dbReference>
<keyword evidence="11" id="KW-1185">Reference proteome</keyword>
<protein>
    <submittedName>
        <fullName evidence="10">TonB-dependent receptor</fullName>
    </submittedName>
</protein>
<comment type="similarity">
    <text evidence="7">Belongs to the TonB-dependent receptor family.</text>
</comment>
<dbReference type="Proteomes" id="UP000620874">
    <property type="component" value="Unassembled WGS sequence"/>
</dbReference>
<dbReference type="InterPro" id="IPR011662">
    <property type="entry name" value="Secretin/TonB_short_N"/>
</dbReference>
<dbReference type="Pfam" id="PF13715">
    <property type="entry name" value="CarbopepD_reg_2"/>
    <property type="match status" value="1"/>
</dbReference>
<keyword evidence="6 7" id="KW-0998">Cell outer membrane</keyword>
<organism evidence="10 11">
    <name type="scientific">Phocaeicola intestinalis</name>
    <dbReference type="NCBI Taxonomy" id="2762212"/>
    <lineage>
        <taxon>Bacteria</taxon>
        <taxon>Pseudomonadati</taxon>
        <taxon>Bacteroidota</taxon>
        <taxon>Bacteroidia</taxon>
        <taxon>Bacteroidales</taxon>
        <taxon>Bacteroidaceae</taxon>
        <taxon>Phocaeicola</taxon>
    </lineage>
</organism>
<comment type="subcellular location">
    <subcellularLocation>
        <location evidence="1 7">Cell outer membrane</location>
        <topology evidence="1 7">Multi-pass membrane protein</topology>
    </subcellularLocation>
</comment>
<dbReference type="InterPro" id="IPR023997">
    <property type="entry name" value="TonB-dep_OMP_SusC/RagA_CS"/>
</dbReference>
<dbReference type="PROSITE" id="PS52016">
    <property type="entry name" value="TONB_DEPENDENT_REC_3"/>
    <property type="match status" value="1"/>
</dbReference>
<evidence type="ECO:0000256" key="7">
    <source>
        <dbReference type="PROSITE-ProRule" id="PRU01360"/>
    </source>
</evidence>
<evidence type="ECO:0000256" key="6">
    <source>
        <dbReference type="ARBA" id="ARBA00023237"/>
    </source>
</evidence>
<dbReference type="Pfam" id="PF07660">
    <property type="entry name" value="STN"/>
    <property type="match status" value="1"/>
</dbReference>
<dbReference type="RefSeq" id="WP_191764239.1">
    <property type="nucleotide sequence ID" value="NZ_JACSPP010000030.1"/>
</dbReference>
<evidence type="ECO:0000313" key="10">
    <source>
        <dbReference type="EMBL" id="MBD8040818.1"/>
    </source>
</evidence>
<reference evidence="10 11" key="1">
    <citation type="submission" date="2020-08" db="EMBL/GenBank/DDBJ databases">
        <title>A Genomic Blueprint of the Chicken Gut Microbiome.</title>
        <authorList>
            <person name="Gilroy R."/>
            <person name="Ravi A."/>
            <person name="Getino M."/>
            <person name="Pursley I."/>
            <person name="Horton D.L."/>
            <person name="Alikhan N.-F."/>
            <person name="Baker D."/>
            <person name="Gharbi K."/>
            <person name="Hall N."/>
            <person name="Watson M."/>
            <person name="Adriaenssens E.M."/>
            <person name="Foster-Nyarko E."/>
            <person name="Jarju S."/>
            <person name="Secka A."/>
            <person name="Antonio M."/>
            <person name="Oren A."/>
            <person name="Chaudhuri R."/>
            <person name="La Ragione R.M."/>
            <person name="Hildebrand F."/>
            <person name="Pallen M.J."/>
        </authorList>
    </citation>
    <scope>NUCLEOTIDE SEQUENCE [LARGE SCALE GENOMIC DNA]</scope>
    <source>
        <strain evidence="10 11">Sa1CVN1</strain>
    </source>
</reference>
<dbReference type="SUPFAM" id="SSF56935">
    <property type="entry name" value="Porins"/>
    <property type="match status" value="1"/>
</dbReference>
<proteinExistence type="inferred from homology"/>
<dbReference type="InterPro" id="IPR008969">
    <property type="entry name" value="CarboxyPept-like_regulatory"/>
</dbReference>
<keyword evidence="8" id="KW-0732">Signal</keyword>
<comment type="caution">
    <text evidence="10">The sequence shown here is derived from an EMBL/GenBank/DDBJ whole genome shotgun (WGS) entry which is preliminary data.</text>
</comment>
<keyword evidence="5 7" id="KW-0472">Membrane</keyword>
<keyword evidence="3 7" id="KW-1134">Transmembrane beta strand</keyword>
<feature type="signal peptide" evidence="8">
    <location>
        <begin position="1"/>
        <end position="20"/>
    </location>
</feature>
<evidence type="ECO:0000256" key="2">
    <source>
        <dbReference type="ARBA" id="ARBA00022448"/>
    </source>
</evidence>
<dbReference type="Gene3D" id="2.170.130.10">
    <property type="entry name" value="TonB-dependent receptor, plug domain"/>
    <property type="match status" value="1"/>
</dbReference>
<evidence type="ECO:0000256" key="8">
    <source>
        <dbReference type="SAM" id="SignalP"/>
    </source>
</evidence>
<evidence type="ECO:0000313" key="11">
    <source>
        <dbReference type="Proteomes" id="UP000620874"/>
    </source>
</evidence>
<dbReference type="Gene3D" id="2.60.40.1120">
    <property type="entry name" value="Carboxypeptidase-like, regulatory domain"/>
    <property type="match status" value="1"/>
</dbReference>
<dbReference type="EMBL" id="JACSPP010000030">
    <property type="protein sequence ID" value="MBD8040818.1"/>
    <property type="molecule type" value="Genomic_DNA"/>
</dbReference>
<evidence type="ECO:0000256" key="3">
    <source>
        <dbReference type="ARBA" id="ARBA00022452"/>
    </source>
</evidence>
<dbReference type="NCBIfam" id="TIGR04057">
    <property type="entry name" value="SusC_RagA_signa"/>
    <property type="match status" value="1"/>
</dbReference>